<sequence length="457" mass="47795">MKILPILLAAMPWSLALNLQPRANTIVLDSSTTYQTITGFGFSEAFGHAQQIYNLASAVRQQVLDILFSKSTGAGLTILRNIITTGLIEPNSPGSPSATPTYVWDGSDGEQVWLSQQAASYGVTTIYADAWSAPSFMKTNGAVANGGYLCGVTGETCSSGSWIQAYANYLTQYVRDYGSSGVSISHVGFLNEPDASFSYDSMLSDGTQAAEVISVLRTTLDAAGYTSVKINCCDAEGWSISSTMLQAVQAAGGTSHMGAATSHGYAGAPGSPFSFTSLPVWQTEWADLTDAWSTSWAATGTAVDGLVWAQRIQSGLVNSNLSAFLYWVGAEPTAASSSAMLVQFSSTSVTASGRLWAFAHFGRFVRPGAVRIAATSSTSGLTVSAFKNTDGTLSLQVINPGTSSVTFTVSGFGSVSLVQPIHTDESNTFTYVSTIAVSGGSFSATITPETLLTFIPG</sequence>
<protein>
    <submittedName>
        <fullName evidence="7">Uncharacterized protein</fullName>
    </submittedName>
</protein>
<dbReference type="PANTHER" id="PTHR11069:SF23">
    <property type="entry name" value="LYSOSOMAL ACID GLUCOSYLCERAMIDASE"/>
    <property type="match status" value="1"/>
</dbReference>
<dbReference type="InterPro" id="IPR033452">
    <property type="entry name" value="GH30_C"/>
</dbReference>
<dbReference type="OrthoDB" id="2012278at2759"/>
<evidence type="ECO:0000313" key="8">
    <source>
        <dbReference type="Proteomes" id="UP000184330"/>
    </source>
</evidence>
<dbReference type="GO" id="GO:0006680">
    <property type="term" value="P:glucosylceramide catabolic process"/>
    <property type="evidence" value="ECO:0007669"/>
    <property type="project" value="TreeGrafter"/>
</dbReference>
<dbReference type="Gene3D" id="2.60.40.1180">
    <property type="entry name" value="Golgi alpha-mannosidase II"/>
    <property type="match status" value="1"/>
</dbReference>
<dbReference type="GO" id="GO:0016020">
    <property type="term" value="C:membrane"/>
    <property type="evidence" value="ECO:0007669"/>
    <property type="project" value="GOC"/>
</dbReference>
<dbReference type="InterPro" id="IPR001139">
    <property type="entry name" value="Glyco_hydro_30"/>
</dbReference>
<feature type="domain" description="Glycosyl hydrolase family 30 beta sandwich" evidence="6">
    <location>
        <begin position="368"/>
        <end position="417"/>
    </location>
</feature>
<dbReference type="PANTHER" id="PTHR11069">
    <property type="entry name" value="GLUCOSYLCERAMIDASE"/>
    <property type="match status" value="1"/>
</dbReference>
<dbReference type="AlphaFoldDB" id="A0A1L7XLD8"/>
<evidence type="ECO:0000259" key="5">
    <source>
        <dbReference type="Pfam" id="PF02057"/>
    </source>
</evidence>
<dbReference type="InterPro" id="IPR013780">
    <property type="entry name" value="Glyco_hydro_b"/>
</dbReference>
<evidence type="ECO:0000256" key="2">
    <source>
        <dbReference type="ARBA" id="ARBA00022729"/>
    </source>
</evidence>
<feature type="chain" id="PRO_5009875290" evidence="4">
    <location>
        <begin position="17"/>
        <end position="457"/>
    </location>
</feature>
<comment type="similarity">
    <text evidence="1">Belongs to the glycosyl hydrolase 30 family.</text>
</comment>
<reference evidence="7 8" key="1">
    <citation type="submission" date="2016-03" db="EMBL/GenBank/DDBJ databases">
        <authorList>
            <person name="Ploux O."/>
        </authorList>
    </citation>
    <scope>NUCLEOTIDE SEQUENCE [LARGE SCALE GENOMIC DNA]</scope>
    <source>
        <strain evidence="7 8">UAMH 11012</strain>
    </source>
</reference>
<keyword evidence="8" id="KW-1185">Reference proteome</keyword>
<dbReference type="Pfam" id="PF02057">
    <property type="entry name" value="Glyco_hydro_59"/>
    <property type="match status" value="1"/>
</dbReference>
<dbReference type="EMBL" id="FJOG01000033">
    <property type="protein sequence ID" value="CZR65824.1"/>
    <property type="molecule type" value="Genomic_DNA"/>
</dbReference>
<evidence type="ECO:0000256" key="4">
    <source>
        <dbReference type="SAM" id="SignalP"/>
    </source>
</evidence>
<keyword evidence="3" id="KW-0378">Hydrolase</keyword>
<dbReference type="STRING" id="576137.A0A1L7XLD8"/>
<name>A0A1L7XLD8_9HELO</name>
<dbReference type="Pfam" id="PF17189">
    <property type="entry name" value="Glyco_hydro_30C"/>
    <property type="match status" value="1"/>
</dbReference>
<dbReference type="InterPro" id="IPR017853">
    <property type="entry name" value="GH"/>
</dbReference>
<keyword evidence="2 4" id="KW-0732">Signal</keyword>
<dbReference type="SUPFAM" id="SSF51445">
    <property type="entry name" value="(Trans)glycosidases"/>
    <property type="match status" value="1"/>
</dbReference>
<evidence type="ECO:0000313" key="7">
    <source>
        <dbReference type="EMBL" id="CZR65824.1"/>
    </source>
</evidence>
<evidence type="ECO:0000256" key="3">
    <source>
        <dbReference type="ARBA" id="ARBA00022801"/>
    </source>
</evidence>
<evidence type="ECO:0000256" key="1">
    <source>
        <dbReference type="ARBA" id="ARBA00005382"/>
    </source>
</evidence>
<dbReference type="SUPFAM" id="SSF51011">
    <property type="entry name" value="Glycosyl hydrolase domain"/>
    <property type="match status" value="1"/>
</dbReference>
<feature type="domain" description="Glycosyl hydrolase family 59 catalytic" evidence="5">
    <location>
        <begin position="43"/>
        <end position="329"/>
    </location>
</feature>
<proteinExistence type="inferred from homology"/>
<dbReference type="Proteomes" id="UP000184330">
    <property type="component" value="Unassembled WGS sequence"/>
</dbReference>
<gene>
    <name evidence="7" type="ORF">PAC_15724</name>
</gene>
<dbReference type="GO" id="GO:0004348">
    <property type="term" value="F:glucosylceramidase activity"/>
    <property type="evidence" value="ECO:0007669"/>
    <property type="project" value="InterPro"/>
</dbReference>
<dbReference type="InterPro" id="IPR049161">
    <property type="entry name" value="GH59_cat"/>
</dbReference>
<evidence type="ECO:0000259" key="6">
    <source>
        <dbReference type="Pfam" id="PF17189"/>
    </source>
</evidence>
<feature type="signal peptide" evidence="4">
    <location>
        <begin position="1"/>
        <end position="16"/>
    </location>
</feature>
<dbReference type="Gene3D" id="3.20.20.80">
    <property type="entry name" value="Glycosidases"/>
    <property type="match status" value="1"/>
</dbReference>
<organism evidence="7 8">
    <name type="scientific">Phialocephala subalpina</name>
    <dbReference type="NCBI Taxonomy" id="576137"/>
    <lineage>
        <taxon>Eukaryota</taxon>
        <taxon>Fungi</taxon>
        <taxon>Dikarya</taxon>
        <taxon>Ascomycota</taxon>
        <taxon>Pezizomycotina</taxon>
        <taxon>Leotiomycetes</taxon>
        <taxon>Helotiales</taxon>
        <taxon>Mollisiaceae</taxon>
        <taxon>Phialocephala</taxon>
        <taxon>Phialocephala fortinii species complex</taxon>
    </lineage>
</organism>
<accession>A0A1L7XLD8</accession>